<accession>A0A3G2L1W4</accession>
<feature type="coiled-coil region" evidence="1">
    <location>
        <begin position="876"/>
        <end position="903"/>
    </location>
</feature>
<proteinExistence type="predicted"/>
<dbReference type="KEGG" id="emar:D1013_01975"/>
<name>A0A3G2L1W4_9FLAO</name>
<keyword evidence="1" id="KW-0175">Coiled coil</keyword>
<evidence type="ECO:0000313" key="4">
    <source>
        <dbReference type="Proteomes" id="UP000276309"/>
    </source>
</evidence>
<dbReference type="AlphaFoldDB" id="A0A3G2L1W4"/>
<dbReference type="InterPro" id="IPR030392">
    <property type="entry name" value="S74_ICA"/>
</dbReference>
<dbReference type="RefSeq" id="WP_121847290.1">
    <property type="nucleotide sequence ID" value="NZ_CP032050.1"/>
</dbReference>
<feature type="domain" description="Peptidase S74" evidence="2">
    <location>
        <begin position="799"/>
        <end position="890"/>
    </location>
</feature>
<protein>
    <submittedName>
        <fullName evidence="3">Tail fiber domain-containing protein</fullName>
    </submittedName>
</protein>
<organism evidence="3 4">
    <name type="scientific">Euzebyella marina</name>
    <dbReference type="NCBI Taxonomy" id="1761453"/>
    <lineage>
        <taxon>Bacteria</taxon>
        <taxon>Pseudomonadati</taxon>
        <taxon>Bacteroidota</taxon>
        <taxon>Flavobacteriia</taxon>
        <taxon>Flavobacteriales</taxon>
        <taxon>Flavobacteriaceae</taxon>
        <taxon>Euzebyella</taxon>
    </lineage>
</organism>
<dbReference type="Pfam" id="PF13884">
    <property type="entry name" value="Peptidase_S74"/>
    <property type="match status" value="1"/>
</dbReference>
<dbReference type="EMBL" id="CP032050">
    <property type="protein sequence ID" value="AYN66238.1"/>
    <property type="molecule type" value="Genomic_DNA"/>
</dbReference>
<evidence type="ECO:0000256" key="1">
    <source>
        <dbReference type="SAM" id="Coils"/>
    </source>
</evidence>
<dbReference type="Proteomes" id="UP000276309">
    <property type="component" value="Chromosome"/>
</dbReference>
<dbReference type="PROSITE" id="PS51688">
    <property type="entry name" value="ICA"/>
    <property type="match status" value="1"/>
</dbReference>
<keyword evidence="4" id="KW-1185">Reference proteome</keyword>
<dbReference type="OrthoDB" id="1488700at2"/>
<evidence type="ECO:0000313" key="3">
    <source>
        <dbReference type="EMBL" id="AYN66238.1"/>
    </source>
</evidence>
<sequence length="906" mass="94270">MKKNYFLWLVAIFLFVSMKSYGQEIQKNYINYQGIARGADGNLLEEENIEIGIALRFGSSAATVVYEEAHQLETDANGVFNLQIGDGNLINGSYASLPWGNAAFMTVSMNGVEVGTTELMAVPYAIASGDKQWVVNGSDIENKNEGEVAIQNNLRVKGGFNLSTGNQVNEISDNGTLSENSNGILPTQRAVKTYVDNRFFAGGGVEQNAGEVPYDNTVSGLTAVNAQDAIDELASAGGGADADADPTNELQNLTLTGTNLEISDGTGVDLSGIIPPGGTDDQTAAEVPFNNTGTGLVATDTQSALEELAAGGLVDTDNQDLSLSGTVLNITDGTGVDLSGIIPPGGTDDQTAAEVPFNNTGTGLAATDAQAALEELAAGGLVDTDDQGLILIGDVLSIEDGAGSVDLSNYIDVTGESGLLVGDGANISGLEGTADGQVAKWNAALGQWIAGTDEISGGGSSLWEENGSDIYFDSGSVGVGNSAPGVESGASTYLTVATGTSPGDNALASVEIQGGQGSTNQPIGRLDFISNSSPGNSAITRIETKTAGGAQFRGDLGFFTKDGAAYGSSTLQERLTIKYNGNIGVGVTNPTEKLDVDGTIKSRDLAGAGQRNVVADANGNLVIGGSGAGSSLWSVNGTNIHFNTGNVGIGTATPSSPIEIVSINDSPILIESTRADGNGWIRFNKPSGRIGYVGMYSNNGVNDIEMGTTGNNTSGRLHLTSRGNPRLTVDDNNVGVGTTSPSAKLHINQGGQAVGTGLRFSDGINDDWDITHGFGLRFHYGGVLRGFINANNGAYVQSSDKRLKSEIEPLENVLGKVKELRPSTYYYKSDINRNRTIGLIAQEVQGLFPELVSSNNEDGMLGLDYSVFAVIAIKAIQEQQTLIETQSERIMALEARLVRLEKNLSK</sequence>
<evidence type="ECO:0000259" key="2">
    <source>
        <dbReference type="PROSITE" id="PS51688"/>
    </source>
</evidence>
<gene>
    <name evidence="3" type="ORF">D1013_01975</name>
</gene>
<reference evidence="3 4" key="1">
    <citation type="submission" date="2018-08" db="EMBL/GenBank/DDBJ databases">
        <title>The reduced genetic potential of extracellular carbohydrate catabolism in Euzebyella marina RN62, a Flavobacteriia bacterium isolated from the hadal water.</title>
        <authorList>
            <person name="Xue C."/>
        </authorList>
    </citation>
    <scope>NUCLEOTIDE SEQUENCE [LARGE SCALE GENOMIC DNA]</scope>
    <source>
        <strain evidence="3 4">RN62</strain>
    </source>
</reference>